<organism evidence="3">
    <name type="scientific">Clastoptera arizonana</name>
    <name type="common">Arizona spittle bug</name>
    <dbReference type="NCBI Taxonomy" id="38151"/>
    <lineage>
        <taxon>Eukaryota</taxon>
        <taxon>Metazoa</taxon>
        <taxon>Ecdysozoa</taxon>
        <taxon>Arthropoda</taxon>
        <taxon>Hexapoda</taxon>
        <taxon>Insecta</taxon>
        <taxon>Pterygota</taxon>
        <taxon>Neoptera</taxon>
        <taxon>Paraneoptera</taxon>
        <taxon>Hemiptera</taxon>
        <taxon>Auchenorrhyncha</taxon>
        <taxon>Cercopoidea</taxon>
        <taxon>Clastopteridae</taxon>
        <taxon>Clastoptera</taxon>
    </lineage>
</organism>
<reference evidence="3" key="1">
    <citation type="submission" date="2015-12" db="EMBL/GenBank/DDBJ databases">
        <title>De novo transcriptome assembly of four potential Pierce s Disease insect vectors from Arizona vineyards.</title>
        <authorList>
            <person name="Tassone E.E."/>
        </authorList>
    </citation>
    <scope>NUCLEOTIDE SEQUENCE</scope>
</reference>
<keyword evidence="1" id="KW-0732">Signal</keyword>
<feature type="domain" description="AAA-ATPase-like" evidence="2">
    <location>
        <begin position="100"/>
        <end position="274"/>
    </location>
</feature>
<feature type="signal peptide" evidence="1">
    <location>
        <begin position="1"/>
        <end position="25"/>
    </location>
</feature>
<evidence type="ECO:0000259" key="2">
    <source>
        <dbReference type="Pfam" id="PF09820"/>
    </source>
</evidence>
<sequence length="475" mass="56636">MLAAVVKYYTLVVFSLCLNTSFSRCQLPRLNFTNLIETDYLVDKTLLIKAVFNASKYDQYMLMVYPMGFGRSLNMDMIKKFVEIEVDARGLLKPKKERKMLKLFSSKQNKTDGVGYLNIYSEENKRFFNKHVGKYPVIHFDFRYVQTCSFRRFFMAMKRVIRGEFIRHRYMFRGHVFTFDEKASLAQAFKNLNKLNPTIVESFNYILILINTLRRFYSKKVVVLVDDFDTPITKCALNYRMHCEQMYHFTQDFMTALYTSRTDVKFAIINSIFRLPLDHPEIKTYLFHEVNPFNAYYGFTETELHHLGKKFRVEEKEFHRMLAWYGNYHVANGEVIVAKPQSTIDYLKTRRFRHFFKRPKHVLLQHFLTEPVFREDVRNLLTDTFIMFPATNLTVDRLLTIRKEHKISAQLIKSNKTTNTVLNYFLALGCFTVIEEPIKDLYKVVVPNLSIKWLFRQLQSYLSKTLRSMHLYYSM</sequence>
<accession>A0A1B6DX39</accession>
<proteinExistence type="predicted"/>
<dbReference type="PANTHER" id="PTHR34825">
    <property type="entry name" value="CONSERVED PROTEIN, WITH A WEAK D-GALACTARATE DEHYDRATASE/ALTRONATE HYDROLASE DOMAIN"/>
    <property type="match status" value="1"/>
</dbReference>
<evidence type="ECO:0000313" key="3">
    <source>
        <dbReference type="EMBL" id="JAS30231.1"/>
    </source>
</evidence>
<protein>
    <recommendedName>
        <fullName evidence="2">AAA-ATPase-like domain-containing protein</fullName>
    </recommendedName>
</protein>
<name>A0A1B6DX39_9HEMI</name>
<dbReference type="Pfam" id="PF09820">
    <property type="entry name" value="AAA-ATPase_like"/>
    <property type="match status" value="1"/>
</dbReference>
<evidence type="ECO:0000256" key="1">
    <source>
        <dbReference type="SAM" id="SignalP"/>
    </source>
</evidence>
<dbReference type="PANTHER" id="PTHR34825:SF1">
    <property type="entry name" value="AAA-ATPASE-LIKE DOMAIN-CONTAINING PROTEIN"/>
    <property type="match status" value="1"/>
</dbReference>
<dbReference type="AlphaFoldDB" id="A0A1B6DX39"/>
<dbReference type="EMBL" id="GEDC01007067">
    <property type="protein sequence ID" value="JAS30231.1"/>
    <property type="molecule type" value="Transcribed_RNA"/>
</dbReference>
<feature type="chain" id="PRO_5008581587" description="AAA-ATPase-like domain-containing protein" evidence="1">
    <location>
        <begin position="26"/>
        <end position="475"/>
    </location>
</feature>
<gene>
    <name evidence="3" type="ORF">g.4596</name>
</gene>
<dbReference type="InterPro" id="IPR018631">
    <property type="entry name" value="AAA-ATPase-like_dom"/>
</dbReference>